<sequence>MNTARHDPLPADIADRLLELLSSDDAFRASFQENPVAALASLGYKPADQALAADPAPPKQGAPFYCMTSQQLASKEEIAKARKELVSHLTVGGNHHVIFAFEAGKVASTVSLK</sequence>
<dbReference type="InterPro" id="IPR030976">
    <property type="entry name" value="Mod_pep_NH_fam"/>
</dbReference>
<name>A0A120EV87_XANCT</name>
<dbReference type="EMBL" id="LNTA01000348">
    <property type="protein sequence ID" value="KWV10911.1"/>
    <property type="molecule type" value="Genomic_DNA"/>
</dbReference>
<accession>A0A120EV87</accession>
<reference evidence="1 2" key="1">
    <citation type="submission" date="2015-11" db="EMBL/GenBank/DDBJ databases">
        <title>Long Read and Single Molecule DNA Sequencing Simplifies Genome Assembly and TAL Effector Gene Analysis of Xanthomonas translucens.</title>
        <authorList>
            <person name="Peng Z."/>
            <person name="Hu Y."/>
            <person name="Xie J."/>
            <person name="Potnis N."/>
            <person name="Akhunova A."/>
            <person name="Jones J."/>
            <person name="Liu Z."/>
            <person name="White F."/>
            <person name="Liu S."/>
        </authorList>
    </citation>
    <scope>NUCLEOTIDE SEQUENCE [LARGE SCALE GENOMIC DNA]</scope>
    <source>
        <strain evidence="1 2">B1</strain>
    </source>
</reference>
<dbReference type="Proteomes" id="UP000055854">
    <property type="component" value="Unassembled WGS sequence"/>
</dbReference>
<protein>
    <submittedName>
        <fullName evidence="1">Uncharacterized protein</fullName>
    </submittedName>
</protein>
<dbReference type="NCBIfam" id="TIGR04509">
    <property type="entry name" value="mod_pep_NH_fam"/>
    <property type="match status" value="1"/>
</dbReference>
<organism evidence="1 2">
    <name type="scientific">Xanthomonas campestris pv. translucens</name>
    <dbReference type="NCBI Taxonomy" id="343"/>
    <lineage>
        <taxon>Bacteria</taxon>
        <taxon>Pseudomonadati</taxon>
        <taxon>Pseudomonadota</taxon>
        <taxon>Gammaproteobacteria</taxon>
        <taxon>Lysobacterales</taxon>
        <taxon>Lysobacteraceae</taxon>
        <taxon>Xanthomonas</taxon>
        <taxon>Xanthomonas translucens group</taxon>
    </lineage>
</organism>
<proteinExistence type="predicted"/>
<comment type="caution">
    <text evidence="1">The sequence shown here is derived from an EMBL/GenBank/DDBJ whole genome shotgun (WGS) entry which is preliminary data.</text>
</comment>
<dbReference type="OrthoDB" id="5998708at2"/>
<gene>
    <name evidence="1" type="ORF">ATB53_01640</name>
</gene>
<evidence type="ECO:0000313" key="1">
    <source>
        <dbReference type="EMBL" id="KWV10911.1"/>
    </source>
</evidence>
<dbReference type="AlphaFoldDB" id="A0A120EV87"/>
<dbReference type="RefSeq" id="WP_058359512.1">
    <property type="nucleotide sequence ID" value="NZ_CP074365.1"/>
</dbReference>
<evidence type="ECO:0000313" key="2">
    <source>
        <dbReference type="Proteomes" id="UP000055854"/>
    </source>
</evidence>